<dbReference type="SUPFAM" id="SSF143100">
    <property type="entry name" value="TTHA1013/TTHA0281-like"/>
    <property type="match status" value="1"/>
</dbReference>
<accession>A0A2H0E233</accession>
<gene>
    <name evidence="1" type="ORF">COW80_00100</name>
</gene>
<dbReference type="Proteomes" id="UP000229981">
    <property type="component" value="Unassembled WGS sequence"/>
</dbReference>
<comment type="caution">
    <text evidence="1">The sequence shown here is derived from an EMBL/GenBank/DDBJ whole genome shotgun (WGS) entry which is preliminary data.</text>
</comment>
<protein>
    <recommendedName>
        <fullName evidence="3">Type II toxin-antitoxin system HicB family antitoxin</fullName>
    </recommendedName>
</protein>
<proteinExistence type="predicted"/>
<evidence type="ECO:0008006" key="3">
    <source>
        <dbReference type="Google" id="ProtNLM"/>
    </source>
</evidence>
<dbReference type="InterPro" id="IPR035069">
    <property type="entry name" value="TTHA1013/TTHA0281-like"/>
</dbReference>
<sequence>MYNKNMAKMAFNVQVPVTILKEDKVFVAYSPVLDLSTSGKTFIQVRRRFSEAVQIFFEELNEAGTLDEVLSDLGWKRIARQLMPPLSVTNDLMDVRVPAVN</sequence>
<evidence type="ECO:0000313" key="2">
    <source>
        <dbReference type="Proteomes" id="UP000229981"/>
    </source>
</evidence>
<organism evidence="1 2">
    <name type="scientific">Candidatus Beckwithbacteria bacterium CG22_combo_CG10-13_8_21_14_all_01_47_9</name>
    <dbReference type="NCBI Taxonomy" id="1974496"/>
    <lineage>
        <taxon>Bacteria</taxon>
        <taxon>Candidatus Beckwithiibacteriota</taxon>
    </lineage>
</organism>
<evidence type="ECO:0000313" key="1">
    <source>
        <dbReference type="EMBL" id="PIP88495.1"/>
    </source>
</evidence>
<reference evidence="1 2" key="1">
    <citation type="submission" date="2017-09" db="EMBL/GenBank/DDBJ databases">
        <title>Depth-based differentiation of microbial function through sediment-hosted aquifers and enrichment of novel symbionts in the deep terrestrial subsurface.</title>
        <authorList>
            <person name="Probst A.J."/>
            <person name="Ladd B."/>
            <person name="Jarett J.K."/>
            <person name="Geller-Mcgrath D.E."/>
            <person name="Sieber C.M."/>
            <person name="Emerson J.B."/>
            <person name="Anantharaman K."/>
            <person name="Thomas B.C."/>
            <person name="Malmstrom R."/>
            <person name="Stieglmeier M."/>
            <person name="Klingl A."/>
            <person name="Woyke T."/>
            <person name="Ryan C.M."/>
            <person name="Banfield J.F."/>
        </authorList>
    </citation>
    <scope>NUCLEOTIDE SEQUENCE [LARGE SCALE GENOMIC DNA]</scope>
    <source>
        <strain evidence="1">CG22_combo_CG10-13_8_21_14_all_01_47_9</strain>
    </source>
</reference>
<name>A0A2H0E233_9BACT</name>
<dbReference type="AlphaFoldDB" id="A0A2H0E233"/>
<dbReference type="EMBL" id="PCTU01000001">
    <property type="protein sequence ID" value="PIP88495.1"/>
    <property type="molecule type" value="Genomic_DNA"/>
</dbReference>